<evidence type="ECO:0000256" key="1">
    <source>
        <dbReference type="SAM" id="MobiDB-lite"/>
    </source>
</evidence>
<name>A0A1H7GP95_9GAMM</name>
<dbReference type="EMBL" id="FOAS01000002">
    <property type="protein sequence ID" value="SEK38380.1"/>
    <property type="molecule type" value="Genomic_DNA"/>
</dbReference>
<dbReference type="RefSeq" id="WP_074864581.1">
    <property type="nucleotide sequence ID" value="NZ_FOAS01000002.1"/>
</dbReference>
<evidence type="ECO:0000313" key="3">
    <source>
        <dbReference type="Proteomes" id="UP000185766"/>
    </source>
</evidence>
<gene>
    <name evidence="2" type="ORF">SAMN05216214_102102</name>
</gene>
<protein>
    <recommendedName>
        <fullName evidence="4">Aspartate-semialdehyde dehydrogenase</fullName>
    </recommendedName>
</protein>
<accession>A0A1H7GP95</accession>
<dbReference type="STRING" id="1429083.GCA_001885685_02871"/>
<dbReference type="Proteomes" id="UP000185766">
    <property type="component" value="Unassembled WGS sequence"/>
</dbReference>
<proteinExistence type="predicted"/>
<evidence type="ECO:0008006" key="4">
    <source>
        <dbReference type="Google" id="ProtNLM"/>
    </source>
</evidence>
<feature type="region of interest" description="Disordered" evidence="1">
    <location>
        <begin position="1"/>
        <end position="91"/>
    </location>
</feature>
<feature type="compositionally biased region" description="Basic and acidic residues" evidence="1">
    <location>
        <begin position="35"/>
        <end position="48"/>
    </location>
</feature>
<keyword evidence="3" id="KW-1185">Reference proteome</keyword>
<sequence length="91" mass="10132">MLPPIPQSILPHGVQLDPAKHKPDVPPVTPAQESAKGEGVKLKDRPDPDDGSQYRPRKRKAREEDDELADEQPALSDEPLPRKGLWVDIEV</sequence>
<dbReference type="AlphaFoldDB" id="A0A1H7GP95"/>
<reference evidence="2 3" key="1">
    <citation type="submission" date="2016-10" db="EMBL/GenBank/DDBJ databases">
        <authorList>
            <person name="de Groot N.N."/>
        </authorList>
    </citation>
    <scope>NUCLEOTIDE SEQUENCE [LARGE SCALE GENOMIC DNA]</scope>
    <source>
        <strain evidence="2 3">JCM 19513</strain>
    </source>
</reference>
<organism evidence="2 3">
    <name type="scientific">Atopomonas hussainii</name>
    <dbReference type="NCBI Taxonomy" id="1429083"/>
    <lineage>
        <taxon>Bacteria</taxon>
        <taxon>Pseudomonadati</taxon>
        <taxon>Pseudomonadota</taxon>
        <taxon>Gammaproteobacteria</taxon>
        <taxon>Pseudomonadales</taxon>
        <taxon>Pseudomonadaceae</taxon>
        <taxon>Atopomonas</taxon>
    </lineage>
</organism>
<evidence type="ECO:0000313" key="2">
    <source>
        <dbReference type="EMBL" id="SEK38380.1"/>
    </source>
</evidence>